<feature type="compositionally biased region" description="Gly residues" evidence="1">
    <location>
        <begin position="66"/>
        <end position="75"/>
    </location>
</feature>
<feature type="compositionally biased region" description="Basic residues" evidence="1">
    <location>
        <begin position="76"/>
        <end position="92"/>
    </location>
</feature>
<dbReference type="RefSeq" id="WP_171947524.1">
    <property type="nucleotide sequence ID" value="NZ_FNTH01000001.1"/>
</dbReference>
<dbReference type="AlphaFoldDB" id="A0A1H4YFS1"/>
<evidence type="ECO:0000313" key="3">
    <source>
        <dbReference type="Proteomes" id="UP000198992"/>
    </source>
</evidence>
<dbReference type="Proteomes" id="UP000198992">
    <property type="component" value="Unassembled WGS sequence"/>
</dbReference>
<evidence type="ECO:0000313" key="2">
    <source>
        <dbReference type="EMBL" id="SED16812.1"/>
    </source>
</evidence>
<protein>
    <submittedName>
        <fullName evidence="2">Uncharacterized protein</fullName>
    </submittedName>
</protein>
<gene>
    <name evidence="2" type="ORF">SAMN05444164_3932</name>
</gene>
<accession>A0A1H4YFS1</accession>
<evidence type="ECO:0000256" key="1">
    <source>
        <dbReference type="SAM" id="MobiDB-lite"/>
    </source>
</evidence>
<name>A0A1H4YFS1_9BRAD</name>
<organism evidence="2 3">
    <name type="scientific">Bradyrhizobium erythrophlei</name>
    <dbReference type="NCBI Taxonomy" id="1437360"/>
    <lineage>
        <taxon>Bacteria</taxon>
        <taxon>Pseudomonadati</taxon>
        <taxon>Pseudomonadota</taxon>
        <taxon>Alphaproteobacteria</taxon>
        <taxon>Hyphomicrobiales</taxon>
        <taxon>Nitrobacteraceae</taxon>
        <taxon>Bradyrhizobium</taxon>
    </lineage>
</organism>
<reference evidence="2 3" key="1">
    <citation type="submission" date="2016-10" db="EMBL/GenBank/DDBJ databases">
        <authorList>
            <person name="de Groot N.N."/>
        </authorList>
    </citation>
    <scope>NUCLEOTIDE SEQUENCE [LARGE SCALE GENOMIC DNA]</scope>
    <source>
        <strain evidence="2 3">MT12</strain>
    </source>
</reference>
<feature type="region of interest" description="Disordered" evidence="1">
    <location>
        <begin position="62"/>
        <end position="92"/>
    </location>
</feature>
<sequence length="92" mass="9592">MHSLPAIAMRGSRRIPKMKRLLLIGVAACGFAAIPNLSASAMPLVAANALIVGSDNPVILARSGHGHGGGDMGRGGRGHHYGWGRGRHRGRH</sequence>
<proteinExistence type="predicted"/>
<dbReference type="EMBL" id="FNTH01000001">
    <property type="protein sequence ID" value="SED16812.1"/>
    <property type="molecule type" value="Genomic_DNA"/>
</dbReference>